<accession>A0A7J7K9U1</accession>
<evidence type="ECO:0000256" key="14">
    <source>
        <dbReference type="ARBA" id="ARBA00051243"/>
    </source>
</evidence>
<evidence type="ECO:0000256" key="6">
    <source>
        <dbReference type="ARBA" id="ARBA00022741"/>
    </source>
</evidence>
<keyword evidence="3" id="KW-0597">Phosphoprotein</keyword>
<evidence type="ECO:0000256" key="4">
    <source>
        <dbReference type="ARBA" id="ARBA00022679"/>
    </source>
</evidence>
<proteinExistence type="predicted"/>
<dbReference type="FunFam" id="2.10.220.10:FF:000002">
    <property type="entry name" value="Receptor protein-tyrosine kinase"/>
    <property type="match status" value="1"/>
</dbReference>
<keyword evidence="10 15" id="KW-0472">Membrane</keyword>
<dbReference type="GO" id="GO:0004714">
    <property type="term" value="F:transmembrane receptor protein tyrosine kinase activity"/>
    <property type="evidence" value="ECO:0007669"/>
    <property type="project" value="UniProtKB-EC"/>
</dbReference>
<dbReference type="GO" id="GO:0007169">
    <property type="term" value="P:cell surface receptor protein tyrosine kinase signaling pathway"/>
    <property type="evidence" value="ECO:0007669"/>
    <property type="project" value="UniProtKB-ARBA"/>
</dbReference>
<dbReference type="EC" id="2.7.10.1" evidence="2"/>
<feature type="domain" description="Receptor L-domain" evidence="17">
    <location>
        <begin position="142"/>
        <end position="265"/>
    </location>
</feature>
<reference evidence="19" key="1">
    <citation type="submission" date="2020-06" db="EMBL/GenBank/DDBJ databases">
        <title>Draft genome of Bugula neritina, a colonial animal packing powerful symbionts and potential medicines.</title>
        <authorList>
            <person name="Rayko M."/>
        </authorList>
    </citation>
    <scope>NUCLEOTIDE SEQUENCE [LARGE SCALE GENOMIC DNA]</scope>
    <source>
        <strain evidence="19">Kwan_BN1</strain>
    </source>
</reference>
<keyword evidence="11" id="KW-0829">Tyrosine-protein kinase</keyword>
<dbReference type="SUPFAM" id="SSF57184">
    <property type="entry name" value="Growth factor receptor domain"/>
    <property type="match status" value="2"/>
</dbReference>
<keyword evidence="4" id="KW-0808">Transferase</keyword>
<name>A0A7J7K9U1_BUGNE</name>
<evidence type="ECO:0000313" key="19">
    <source>
        <dbReference type="EMBL" id="KAF6034997.1"/>
    </source>
</evidence>
<dbReference type="Pfam" id="PF00757">
    <property type="entry name" value="Furin-like"/>
    <property type="match status" value="1"/>
</dbReference>
<dbReference type="InterPro" id="IPR036941">
    <property type="entry name" value="Rcpt_L-dom_sf"/>
</dbReference>
<comment type="catalytic activity">
    <reaction evidence="14">
        <text>L-tyrosyl-[protein] + ATP = O-phospho-L-tyrosyl-[protein] + ADP + H(+)</text>
        <dbReference type="Rhea" id="RHEA:10596"/>
        <dbReference type="Rhea" id="RHEA-COMP:10136"/>
        <dbReference type="Rhea" id="RHEA-COMP:20101"/>
        <dbReference type="ChEBI" id="CHEBI:15378"/>
        <dbReference type="ChEBI" id="CHEBI:30616"/>
        <dbReference type="ChEBI" id="CHEBI:46858"/>
        <dbReference type="ChEBI" id="CHEBI:61978"/>
        <dbReference type="ChEBI" id="CHEBI:456216"/>
        <dbReference type="EC" id="2.7.10.1"/>
    </reaction>
</comment>
<evidence type="ECO:0000256" key="7">
    <source>
        <dbReference type="ARBA" id="ARBA00022777"/>
    </source>
</evidence>
<dbReference type="EMBL" id="VXIV02000954">
    <property type="protein sequence ID" value="KAF6034997.1"/>
    <property type="molecule type" value="Genomic_DNA"/>
</dbReference>
<evidence type="ECO:0000256" key="3">
    <source>
        <dbReference type="ARBA" id="ARBA00022553"/>
    </source>
</evidence>
<comment type="subcellular location">
    <subcellularLocation>
        <location evidence="1">Membrane</location>
        <topology evidence="1">Single-pass type I membrane protein</topology>
    </subcellularLocation>
</comment>
<keyword evidence="12" id="KW-0675">Receptor</keyword>
<feature type="domain" description="Receptor L-domain" evidence="17">
    <location>
        <begin position="472"/>
        <end position="591"/>
    </location>
</feature>
<dbReference type="SMART" id="SM00261">
    <property type="entry name" value="FU"/>
    <property type="match status" value="4"/>
</dbReference>
<feature type="transmembrane region" description="Helical" evidence="15">
    <location>
        <begin position="36"/>
        <end position="58"/>
    </location>
</feature>
<dbReference type="Gene3D" id="3.80.20.20">
    <property type="entry name" value="Receptor L-domain"/>
    <property type="match status" value="2"/>
</dbReference>
<evidence type="ECO:0000256" key="8">
    <source>
        <dbReference type="ARBA" id="ARBA00022840"/>
    </source>
</evidence>
<keyword evidence="20" id="KW-1185">Reference proteome</keyword>
<evidence type="ECO:0000256" key="13">
    <source>
        <dbReference type="ARBA" id="ARBA00023180"/>
    </source>
</evidence>
<feature type="domain" description="Growth factor receptor" evidence="18">
    <location>
        <begin position="620"/>
        <end position="738"/>
    </location>
</feature>
<feature type="domain" description="Furin-like cysteine-rich" evidence="16">
    <location>
        <begin position="306"/>
        <end position="452"/>
    </location>
</feature>
<dbReference type="Proteomes" id="UP000593567">
    <property type="component" value="Unassembled WGS sequence"/>
</dbReference>
<dbReference type="InterPro" id="IPR000494">
    <property type="entry name" value="Rcpt_L-dom"/>
</dbReference>
<evidence type="ECO:0000256" key="12">
    <source>
        <dbReference type="ARBA" id="ARBA00023170"/>
    </source>
</evidence>
<dbReference type="FunFam" id="2.10.220.10:FF:000001">
    <property type="entry name" value="Receptor protein-tyrosine kinase"/>
    <property type="match status" value="1"/>
</dbReference>
<evidence type="ECO:0000256" key="10">
    <source>
        <dbReference type="ARBA" id="ARBA00023136"/>
    </source>
</evidence>
<dbReference type="SUPFAM" id="SSF52058">
    <property type="entry name" value="L domain-like"/>
    <property type="match status" value="2"/>
</dbReference>
<dbReference type="Pfam" id="PF14843">
    <property type="entry name" value="GF_recep_IV"/>
    <property type="match status" value="1"/>
</dbReference>
<gene>
    <name evidence="19" type="ORF">EB796_006695</name>
</gene>
<comment type="caution">
    <text evidence="19">The sequence shown here is derived from an EMBL/GenBank/DDBJ whole genome shotgun (WGS) entry which is preliminary data.</text>
</comment>
<keyword evidence="13" id="KW-0325">Glycoprotein</keyword>
<dbReference type="InterPro" id="IPR006212">
    <property type="entry name" value="Furin_repeat"/>
</dbReference>
<dbReference type="GO" id="GO:0005524">
    <property type="term" value="F:ATP binding"/>
    <property type="evidence" value="ECO:0007669"/>
    <property type="project" value="UniProtKB-KW"/>
</dbReference>
<dbReference type="Gene3D" id="2.10.220.10">
    <property type="entry name" value="Hormone Receptor, Insulin-like Growth Factor Receptor 1, Chain A, domain 2"/>
    <property type="match status" value="2"/>
</dbReference>
<dbReference type="GO" id="GO:0016020">
    <property type="term" value="C:membrane"/>
    <property type="evidence" value="ECO:0007669"/>
    <property type="project" value="UniProtKB-SubCell"/>
</dbReference>
<keyword evidence="6" id="KW-0547">Nucleotide-binding</keyword>
<keyword evidence="5 15" id="KW-0812">Transmembrane</keyword>
<dbReference type="InterPro" id="IPR006211">
    <property type="entry name" value="Furin-like_Cys-rich_dom"/>
</dbReference>
<organism evidence="19 20">
    <name type="scientific">Bugula neritina</name>
    <name type="common">Brown bryozoan</name>
    <name type="synonym">Sertularia neritina</name>
    <dbReference type="NCBI Taxonomy" id="10212"/>
    <lineage>
        <taxon>Eukaryota</taxon>
        <taxon>Metazoa</taxon>
        <taxon>Spiralia</taxon>
        <taxon>Lophotrochozoa</taxon>
        <taxon>Bryozoa</taxon>
        <taxon>Gymnolaemata</taxon>
        <taxon>Cheilostomatida</taxon>
        <taxon>Flustrina</taxon>
        <taxon>Buguloidea</taxon>
        <taxon>Bugulidae</taxon>
        <taxon>Bugula</taxon>
    </lineage>
</organism>
<keyword evidence="7" id="KW-0418">Kinase</keyword>
<evidence type="ECO:0000256" key="1">
    <source>
        <dbReference type="ARBA" id="ARBA00004479"/>
    </source>
</evidence>
<keyword evidence="9 15" id="KW-1133">Transmembrane helix</keyword>
<evidence type="ECO:0000259" key="18">
    <source>
        <dbReference type="Pfam" id="PF14843"/>
    </source>
</evidence>
<evidence type="ECO:0000256" key="2">
    <source>
        <dbReference type="ARBA" id="ARBA00011902"/>
    </source>
</evidence>
<dbReference type="CDD" id="cd00064">
    <property type="entry name" value="FU"/>
    <property type="match status" value="3"/>
</dbReference>
<evidence type="ECO:0000256" key="9">
    <source>
        <dbReference type="ARBA" id="ARBA00022989"/>
    </source>
</evidence>
<evidence type="ECO:0000256" key="15">
    <source>
        <dbReference type="SAM" id="Phobius"/>
    </source>
</evidence>
<evidence type="ECO:0000259" key="17">
    <source>
        <dbReference type="Pfam" id="PF01030"/>
    </source>
</evidence>
<sequence length="739" mass="82950">MELYSNKHCDISNRHYNSLNFNLVKVEARYRGNIKIMVSCFVAALRPLLVILSGVFAAPRCDGAVHSIPEYAPPRGDFPSIFDKTDSDAKDFAAVIIKKNFNQTYPALDRFKSMCMGTNAGMTIAEDTPANKIQSLRNRYQGCQYVDGNLEITGLDTEEFHDADLSFLNSIREVTGYVLIANVYAQNVTLENLTIIRGDRLFSPDATAQTGYALFVSLNYMRGSDSIGMRLLGLRNLAEISQGDVHFENNNLLCYATTDIYWSDIFADSYKQQVSFMHNTVSTAMPCRPKCHSSCEVTVRSLAPGAHLVQPLTKRFCWGPGPKNCQKMNKVVCHEQCESGRCFGPEPHQCCHSQCAGGCNGPTNSDCWGCRNFYNNGGCESYCPPQMIYDFTNFKFVKNPDQKFAFGKLCVQDCPKHFLEHKGGCVKSCPAGYQPKDSKCQECTDSCPKWCKIKWDPYLDFLNSKNIHELEGCTGIDGHLKILDISIEGDPYNNIPPMKVSELQKLKSIKEITDYLLIQNLNGFGITNFSFLSNLESILGRKPDIYGTALNIIRNNDLEFLGFSSLKKISANHVIIQANPKLCYLEKIKWKIVFKGTTKQKWFIRNNADYEKYCVPNHYTCHEECRNGCWGPTAKMCLNCRNHRYKDECLPDCKRPMLFSLPDNAKQCFDCSAECNSTCTGPNADQCDACRNYQDGPFCVSSCPADDVKKVYTYPDANGICQPCHNNSIGGCTGPGNKF</sequence>
<dbReference type="Pfam" id="PF01030">
    <property type="entry name" value="Recep_L_domain"/>
    <property type="match status" value="2"/>
</dbReference>
<evidence type="ECO:0000256" key="5">
    <source>
        <dbReference type="ARBA" id="ARBA00022692"/>
    </source>
</evidence>
<dbReference type="InterPro" id="IPR032778">
    <property type="entry name" value="GF_recep_IV"/>
</dbReference>
<keyword evidence="8" id="KW-0067">ATP-binding</keyword>
<dbReference type="InterPro" id="IPR009030">
    <property type="entry name" value="Growth_fac_rcpt_cys_sf"/>
</dbReference>
<evidence type="ECO:0000256" key="11">
    <source>
        <dbReference type="ARBA" id="ARBA00023137"/>
    </source>
</evidence>
<dbReference type="AlphaFoldDB" id="A0A7J7K9U1"/>
<evidence type="ECO:0000313" key="20">
    <source>
        <dbReference type="Proteomes" id="UP000593567"/>
    </source>
</evidence>
<dbReference type="OrthoDB" id="6219513at2759"/>
<protein>
    <recommendedName>
        <fullName evidence="2">receptor protein-tyrosine kinase</fullName>
        <ecNumber evidence="2">2.7.10.1</ecNumber>
    </recommendedName>
</protein>
<evidence type="ECO:0000259" key="16">
    <source>
        <dbReference type="Pfam" id="PF00757"/>
    </source>
</evidence>